<dbReference type="PATRIC" id="fig|178901.14.peg.2882"/>
<accession>A0A149UMJ3</accession>
<evidence type="ECO:0000313" key="2">
    <source>
        <dbReference type="Proteomes" id="UP000075377"/>
    </source>
</evidence>
<evidence type="ECO:0000313" key="1">
    <source>
        <dbReference type="EMBL" id="KXV69209.1"/>
    </source>
</evidence>
<dbReference type="RefSeq" id="WP_061500852.1">
    <property type="nucleotide sequence ID" value="NZ_LHZX01000291.1"/>
</dbReference>
<dbReference type="EMBL" id="LHZX01000291">
    <property type="protein sequence ID" value="KXV69209.1"/>
    <property type="molecule type" value="Genomic_DNA"/>
</dbReference>
<dbReference type="AlphaFoldDB" id="A0A149UMJ3"/>
<proteinExistence type="predicted"/>
<comment type="caution">
    <text evidence="1">The sequence shown here is derived from an EMBL/GenBank/DDBJ whole genome shotgun (WGS) entry which is preliminary data.</text>
</comment>
<name>A0A149UMJ3_9PROT</name>
<dbReference type="Proteomes" id="UP000075377">
    <property type="component" value="Unassembled WGS sequence"/>
</dbReference>
<protein>
    <recommendedName>
        <fullName evidence="3">Replication protein</fullName>
    </recommendedName>
</protein>
<gene>
    <name evidence="1" type="ORF">AD951_07670</name>
</gene>
<sequence>MEQQGFTQGEFAPPSAVAQTLLPGQGYLAALSAVQDASPVVGYLAARLNVDVTRAGLSLSCRAFLSALLDKLRISPSSWGTLTVTLSTEECADLLGMSKSARCEARRLLIATGFIAVNGRVFDLRPWAMRVMGEMPLAVRPLPKPEMARPEFGKGPEFGRFAPCNVSFNKNNNITVKTVARESPDFAPEPSLQPEIGTYDADAHRAELFDAIQLSDRLSSALVRAFGDRLDHLDGASLAVACGAIIGSVMPGLHRPRETWGQAVQTRGADAVLGLVAALEDTSVRNAEAWFAAYARGFGGFSSFEDIRPNLHAIRKRREAASMEKAESDAARQAQEQRKMQEDAIKRGNGLVEETLDALEAEGLLDSNSLVRLECEKAIRFSPKIGDNGGIYLRNLYQNRHAATIKDIAFVVSERTGLCLMSHV</sequence>
<organism evidence="1 2">
    <name type="scientific">Acetobacter malorum</name>
    <dbReference type="NCBI Taxonomy" id="178901"/>
    <lineage>
        <taxon>Bacteria</taxon>
        <taxon>Pseudomonadati</taxon>
        <taxon>Pseudomonadota</taxon>
        <taxon>Alphaproteobacteria</taxon>
        <taxon>Acetobacterales</taxon>
        <taxon>Acetobacteraceae</taxon>
        <taxon>Acetobacter</taxon>
    </lineage>
</organism>
<evidence type="ECO:0008006" key="3">
    <source>
        <dbReference type="Google" id="ProtNLM"/>
    </source>
</evidence>
<reference evidence="1 2" key="1">
    <citation type="submission" date="2015-06" db="EMBL/GenBank/DDBJ databases">
        <title>Improved classification and identification of acetic acid bacteria using matrix-assisted laser desorption/ionization time-of-flight mass spectrometry; Gluconobacter nephelii and Gluconobacter uchimurae are later heterotypic synonyms of Gluconobacter japonicus and Gluconobacter oxydans, respectively.</title>
        <authorList>
            <person name="Li L."/>
            <person name="Cleenwerck I."/>
            <person name="De Vuyst L."/>
            <person name="Vandamme P."/>
        </authorList>
    </citation>
    <scope>NUCLEOTIDE SEQUENCE [LARGE SCALE GENOMIC DNA]</scope>
    <source>
        <strain evidence="1 2">LMG 1699</strain>
    </source>
</reference>